<dbReference type="AlphaFoldDB" id="A0A553Z7J5"/>
<evidence type="ECO:0000313" key="3">
    <source>
        <dbReference type="Proteomes" id="UP000320888"/>
    </source>
</evidence>
<keyword evidence="3" id="KW-1185">Reference proteome</keyword>
<dbReference type="RefSeq" id="WP_143943503.1">
    <property type="nucleotide sequence ID" value="NZ_VKLS01000238.1"/>
</dbReference>
<organism evidence="2 3">
    <name type="scientific">Streptomyces benahoarensis</name>
    <dbReference type="NCBI Taxonomy" id="2595054"/>
    <lineage>
        <taxon>Bacteria</taxon>
        <taxon>Bacillati</taxon>
        <taxon>Actinomycetota</taxon>
        <taxon>Actinomycetes</taxon>
        <taxon>Kitasatosporales</taxon>
        <taxon>Streptomycetaceae</taxon>
        <taxon>Streptomyces</taxon>
    </lineage>
</organism>
<comment type="caution">
    <text evidence="2">The sequence shown here is derived from an EMBL/GenBank/DDBJ whole genome shotgun (WGS) entry which is preliminary data.</text>
</comment>
<reference evidence="2 3" key="1">
    <citation type="submission" date="2019-07" db="EMBL/GenBank/DDBJ databases">
        <title>Draft genome for Streptomyces benahoarensis MZ03-48.</title>
        <authorList>
            <person name="Gonzalez-Pimentel J.L."/>
        </authorList>
    </citation>
    <scope>NUCLEOTIDE SEQUENCE [LARGE SCALE GENOMIC DNA]</scope>
    <source>
        <strain evidence="2 3">MZ03-48</strain>
    </source>
</reference>
<dbReference type="Pfam" id="PF11755">
    <property type="entry name" value="DUF3311"/>
    <property type="match status" value="1"/>
</dbReference>
<name>A0A553Z7J5_9ACTN</name>
<evidence type="ECO:0000256" key="1">
    <source>
        <dbReference type="SAM" id="Phobius"/>
    </source>
</evidence>
<keyword evidence="1" id="KW-0472">Membrane</keyword>
<dbReference type="EMBL" id="VKLS01000238">
    <property type="protein sequence ID" value="TSB37431.1"/>
    <property type="molecule type" value="Genomic_DNA"/>
</dbReference>
<feature type="transmembrane region" description="Helical" evidence="1">
    <location>
        <begin position="48"/>
        <end position="67"/>
    </location>
</feature>
<protein>
    <submittedName>
        <fullName evidence="2">DUF3311 domain-containing protein</fullName>
    </submittedName>
</protein>
<gene>
    <name evidence="2" type="ORF">FNZ23_18505</name>
</gene>
<proteinExistence type="predicted"/>
<evidence type="ECO:0000313" key="2">
    <source>
        <dbReference type="EMBL" id="TSB37431.1"/>
    </source>
</evidence>
<dbReference type="Proteomes" id="UP000320888">
    <property type="component" value="Unassembled WGS sequence"/>
</dbReference>
<keyword evidence="1" id="KW-1133">Transmembrane helix</keyword>
<dbReference type="InterPro" id="IPR021741">
    <property type="entry name" value="DUF3311"/>
</dbReference>
<dbReference type="OrthoDB" id="4950461at2"/>
<keyword evidence="1" id="KW-0812">Transmembrane</keyword>
<accession>A0A553Z7J5</accession>
<sequence>MRNQTPGGAPPGSRKRPALLWLLLPYVLFLAALPLVNRLTPTVFGLPFLFFWMLLATVATPGAVWLARRGDLRRGHR</sequence>